<keyword evidence="3" id="KW-0687">Ribonucleoprotein</keyword>
<dbReference type="InterPro" id="IPR000554">
    <property type="entry name" value="Ribosomal_eS7"/>
</dbReference>
<evidence type="ECO:0000256" key="5">
    <source>
        <dbReference type="ARBA" id="ARBA00035404"/>
    </source>
</evidence>
<comment type="caution">
    <text evidence="7">The sequence shown here is derived from an EMBL/GenBank/DDBJ whole genome shotgun (WGS) entry which is preliminary data.</text>
</comment>
<evidence type="ECO:0000256" key="6">
    <source>
        <dbReference type="SAM" id="MobiDB-lite"/>
    </source>
</evidence>
<protein>
    <recommendedName>
        <fullName evidence="4">Small ribosomal subunit protein eS7</fullName>
    </recommendedName>
    <alternativeName>
        <fullName evidence="5">40S ribosomal protein S7</fullName>
    </alternativeName>
</protein>
<dbReference type="GO" id="GO:0032040">
    <property type="term" value="C:small-subunit processome"/>
    <property type="evidence" value="ECO:0007669"/>
    <property type="project" value="TreeGrafter"/>
</dbReference>
<dbReference type="AlphaFoldDB" id="A0A016STA6"/>
<dbReference type="Proteomes" id="UP000024635">
    <property type="component" value="Unassembled WGS sequence"/>
</dbReference>
<feature type="compositionally biased region" description="Acidic residues" evidence="6">
    <location>
        <begin position="192"/>
        <end position="203"/>
    </location>
</feature>
<proteinExistence type="inferred from homology"/>
<reference evidence="8" key="1">
    <citation type="journal article" date="2015" name="Nat. Genet.">
        <title>The genome and transcriptome of the zoonotic hookworm Ancylostoma ceylanicum identify infection-specific gene families.</title>
        <authorList>
            <person name="Schwarz E.M."/>
            <person name="Hu Y."/>
            <person name="Antoshechkin I."/>
            <person name="Miller M.M."/>
            <person name="Sternberg P.W."/>
            <person name="Aroian R.V."/>
        </authorList>
    </citation>
    <scope>NUCLEOTIDE SEQUENCE</scope>
    <source>
        <strain evidence="8">HY135</strain>
    </source>
</reference>
<evidence type="ECO:0000256" key="1">
    <source>
        <dbReference type="ARBA" id="ARBA00007820"/>
    </source>
</evidence>
<dbReference type="OrthoDB" id="1724687at2759"/>
<evidence type="ECO:0000256" key="3">
    <source>
        <dbReference type="ARBA" id="ARBA00023274"/>
    </source>
</evidence>
<comment type="similarity">
    <text evidence="1">Belongs to the eukaryotic ribosomal protein eS7 family.</text>
</comment>
<dbReference type="PANTHER" id="PTHR11278">
    <property type="entry name" value="40S RIBOSOMAL PROTEIN S7"/>
    <property type="match status" value="1"/>
</dbReference>
<dbReference type="GO" id="GO:0022627">
    <property type="term" value="C:cytosolic small ribosomal subunit"/>
    <property type="evidence" value="ECO:0007669"/>
    <property type="project" value="TreeGrafter"/>
</dbReference>
<dbReference type="GO" id="GO:0042274">
    <property type="term" value="P:ribosomal small subunit biogenesis"/>
    <property type="evidence" value="ECO:0007669"/>
    <property type="project" value="TreeGrafter"/>
</dbReference>
<dbReference type="Pfam" id="PF01251">
    <property type="entry name" value="Ribosomal_S7e"/>
    <property type="match status" value="1"/>
</dbReference>
<evidence type="ECO:0000256" key="2">
    <source>
        <dbReference type="ARBA" id="ARBA00022980"/>
    </source>
</evidence>
<dbReference type="GO" id="GO:0006412">
    <property type="term" value="P:translation"/>
    <property type="evidence" value="ECO:0007669"/>
    <property type="project" value="InterPro"/>
</dbReference>
<dbReference type="GO" id="GO:0003735">
    <property type="term" value="F:structural constituent of ribosome"/>
    <property type="evidence" value="ECO:0007669"/>
    <property type="project" value="InterPro"/>
</dbReference>
<organism evidence="7 8">
    <name type="scientific">Ancylostoma ceylanicum</name>
    <dbReference type="NCBI Taxonomy" id="53326"/>
    <lineage>
        <taxon>Eukaryota</taxon>
        <taxon>Metazoa</taxon>
        <taxon>Ecdysozoa</taxon>
        <taxon>Nematoda</taxon>
        <taxon>Chromadorea</taxon>
        <taxon>Rhabditida</taxon>
        <taxon>Rhabditina</taxon>
        <taxon>Rhabditomorpha</taxon>
        <taxon>Strongyloidea</taxon>
        <taxon>Ancylostomatidae</taxon>
        <taxon>Ancylostomatinae</taxon>
        <taxon>Ancylostoma</taxon>
    </lineage>
</organism>
<dbReference type="PANTHER" id="PTHR11278:SF0">
    <property type="entry name" value="SMALL RIBOSOMAL SUBUNIT PROTEIN ES7"/>
    <property type="match status" value="1"/>
</dbReference>
<feature type="region of interest" description="Disordered" evidence="6">
    <location>
        <begin position="157"/>
        <end position="222"/>
    </location>
</feature>
<dbReference type="STRING" id="53326.A0A016STA6"/>
<dbReference type="GO" id="GO:0030686">
    <property type="term" value="C:90S preribosome"/>
    <property type="evidence" value="ECO:0007669"/>
    <property type="project" value="TreeGrafter"/>
</dbReference>
<evidence type="ECO:0000313" key="7">
    <source>
        <dbReference type="EMBL" id="EYB93636.1"/>
    </source>
</evidence>
<name>A0A016STA6_9BILA</name>
<dbReference type="InterPro" id="IPR047861">
    <property type="entry name" value="Ribosomal_eS7_CS"/>
</dbReference>
<dbReference type="EMBL" id="JARK01001516">
    <property type="protein sequence ID" value="EYB93636.1"/>
    <property type="molecule type" value="Genomic_DNA"/>
</dbReference>
<accession>A0A016STA6</accession>
<dbReference type="PROSITE" id="PS00948">
    <property type="entry name" value="RIBOSOMAL_S7E"/>
    <property type="match status" value="1"/>
</dbReference>
<evidence type="ECO:0000256" key="4">
    <source>
        <dbReference type="ARBA" id="ARBA00035279"/>
    </source>
</evidence>
<gene>
    <name evidence="7" type="primary">Acey_s0180.g801</name>
    <name evidence="7" type="synonym">Acey-rps-7</name>
    <name evidence="7" type="ORF">Y032_0180g801</name>
</gene>
<keyword evidence="8" id="KW-1185">Reference proteome</keyword>
<sequence>MCDALTPDDMETLKTQCRGVKVIKQASTNHLTLDVSELGEEVFNDVFSRATHVQMCIHANGTNFKKLLMPKLKHLFPCKKQEMSLNVNNNPNLESIVLGDPANNNEKVVINMHIRQNPRLGDENIKYLKDVCNNKPFGLCVIGNGEDTTTTEAVITQEQPRGSPGGGNNNLPQATPDSRAPKTTKKKLPPVVEEDENENEDDYGGGWFGGPDISMRENQDRNKKRELLRKKQRSMILGLGSEVGPLKYNSTNNSKGFNWVHKMPEIIGKLMKPDGTVATELEKQVSQALVDLESSTDIKAQLRELYIVGVREIEIGNKSVIVVYVPVPQLKQFHKVQVRLVRELEKKFGGKHVLFLAKRRILPKPLRGSKKVPMKQKRPRSRTLTAVHEAWLDEMVFPAEVVGKRTRVKLDGKKLLKVHLDKAQQTNVEHKVDTFVAVYRKLTGKEVVFEFPDPIF</sequence>
<keyword evidence="2" id="KW-0689">Ribosomal protein</keyword>
<dbReference type="GO" id="GO:0006364">
    <property type="term" value="P:rRNA processing"/>
    <property type="evidence" value="ECO:0007669"/>
    <property type="project" value="TreeGrafter"/>
</dbReference>
<evidence type="ECO:0000313" key="8">
    <source>
        <dbReference type="Proteomes" id="UP000024635"/>
    </source>
</evidence>